<feature type="chain" id="PRO_5035198683" evidence="1">
    <location>
        <begin position="25"/>
        <end position="52"/>
    </location>
</feature>
<evidence type="ECO:0000256" key="1">
    <source>
        <dbReference type="SAM" id="SignalP"/>
    </source>
</evidence>
<protein>
    <submittedName>
        <fullName evidence="2">Uncharacterized protein</fullName>
    </submittedName>
</protein>
<accession>A0A8J2PFB4</accession>
<reference evidence="2" key="1">
    <citation type="submission" date="2021-06" db="EMBL/GenBank/DDBJ databases">
        <authorList>
            <person name="Hodson N. C."/>
            <person name="Mongue J. A."/>
            <person name="Jaron S. K."/>
        </authorList>
    </citation>
    <scope>NUCLEOTIDE SEQUENCE</scope>
</reference>
<organism evidence="2 3">
    <name type="scientific">Allacma fusca</name>
    <dbReference type="NCBI Taxonomy" id="39272"/>
    <lineage>
        <taxon>Eukaryota</taxon>
        <taxon>Metazoa</taxon>
        <taxon>Ecdysozoa</taxon>
        <taxon>Arthropoda</taxon>
        <taxon>Hexapoda</taxon>
        <taxon>Collembola</taxon>
        <taxon>Symphypleona</taxon>
        <taxon>Sminthuridae</taxon>
        <taxon>Allacma</taxon>
    </lineage>
</organism>
<comment type="caution">
    <text evidence="2">The sequence shown here is derived from an EMBL/GenBank/DDBJ whole genome shotgun (WGS) entry which is preliminary data.</text>
</comment>
<gene>
    <name evidence="2" type="ORF">AFUS01_LOCUS37313</name>
</gene>
<dbReference type="AlphaFoldDB" id="A0A8J2PFB4"/>
<sequence length="52" mass="6152">MIPNIHGKFLVAFLLMATYQFCHAQNQPVTQTDVWTYNYNWNNNNKDETSTK</sequence>
<keyword evidence="3" id="KW-1185">Reference proteome</keyword>
<feature type="signal peptide" evidence="1">
    <location>
        <begin position="1"/>
        <end position="24"/>
    </location>
</feature>
<keyword evidence="1" id="KW-0732">Signal</keyword>
<evidence type="ECO:0000313" key="2">
    <source>
        <dbReference type="EMBL" id="CAG7827322.1"/>
    </source>
</evidence>
<proteinExistence type="predicted"/>
<dbReference type="Proteomes" id="UP000708208">
    <property type="component" value="Unassembled WGS sequence"/>
</dbReference>
<name>A0A8J2PFB4_9HEXA</name>
<dbReference type="EMBL" id="CAJVCH010543022">
    <property type="protein sequence ID" value="CAG7827322.1"/>
    <property type="molecule type" value="Genomic_DNA"/>
</dbReference>
<feature type="non-terminal residue" evidence="2">
    <location>
        <position position="52"/>
    </location>
</feature>
<evidence type="ECO:0000313" key="3">
    <source>
        <dbReference type="Proteomes" id="UP000708208"/>
    </source>
</evidence>